<dbReference type="Gramene" id="novel_model_1436_5bd9a17a">
    <property type="protein sequence ID" value="cds.novel_model_1436_5bd9a17a"/>
    <property type="gene ID" value="novel_gene_797_5bd9a17a"/>
</dbReference>
<dbReference type="EMBL" id="UZAU01000026">
    <property type="status" value="NOT_ANNOTATED_CDS"/>
    <property type="molecule type" value="Genomic_DNA"/>
</dbReference>
<organism evidence="1 2">
    <name type="scientific">Cannabis sativa</name>
    <name type="common">Hemp</name>
    <name type="synonym">Marijuana</name>
    <dbReference type="NCBI Taxonomy" id="3483"/>
    <lineage>
        <taxon>Eukaryota</taxon>
        <taxon>Viridiplantae</taxon>
        <taxon>Streptophyta</taxon>
        <taxon>Embryophyta</taxon>
        <taxon>Tracheophyta</taxon>
        <taxon>Spermatophyta</taxon>
        <taxon>Magnoliopsida</taxon>
        <taxon>eudicotyledons</taxon>
        <taxon>Gunneridae</taxon>
        <taxon>Pentapetalae</taxon>
        <taxon>rosids</taxon>
        <taxon>fabids</taxon>
        <taxon>Rosales</taxon>
        <taxon>Cannabaceae</taxon>
        <taxon>Cannabis</taxon>
    </lineage>
</organism>
<reference evidence="1" key="2">
    <citation type="submission" date="2021-03" db="UniProtKB">
        <authorList>
            <consortium name="EnsemblPlants"/>
        </authorList>
    </citation>
    <scope>IDENTIFICATION</scope>
</reference>
<dbReference type="Proteomes" id="UP000596661">
    <property type="component" value="Chromosome 1"/>
</dbReference>
<dbReference type="EnsemblPlants" id="novel_model_1436_5bd9a17a">
    <property type="protein sequence ID" value="cds.novel_model_1436_5bd9a17a"/>
    <property type="gene ID" value="novel_gene_797_5bd9a17a"/>
</dbReference>
<name>A0A803QU71_CANSA</name>
<sequence>MMMNAVGSEQLVDGHAAQEASSESTLNLKASVELLFIFRLMKMQSGLNDCSGNDLRLLLVVMNADDGGCSVAVFNT</sequence>
<proteinExistence type="predicted"/>
<protein>
    <submittedName>
        <fullName evidence="1">Uncharacterized protein</fullName>
    </submittedName>
</protein>
<evidence type="ECO:0000313" key="2">
    <source>
        <dbReference type="Proteomes" id="UP000596661"/>
    </source>
</evidence>
<dbReference type="AlphaFoldDB" id="A0A803QU71"/>
<keyword evidence="2" id="KW-1185">Reference proteome</keyword>
<reference evidence="1" key="1">
    <citation type="submission" date="2018-11" db="EMBL/GenBank/DDBJ databases">
        <authorList>
            <person name="Grassa J C."/>
        </authorList>
    </citation>
    <scope>NUCLEOTIDE SEQUENCE [LARGE SCALE GENOMIC DNA]</scope>
</reference>
<accession>A0A803QU71</accession>
<evidence type="ECO:0000313" key="1">
    <source>
        <dbReference type="EnsemblPlants" id="cds.novel_model_1436_5bd9a17a"/>
    </source>
</evidence>